<reference evidence="3 4" key="1">
    <citation type="journal article" date="2017" name="PLoS Biol.">
        <title>The sea cucumber genome provides insights into morphological evolution and visceral regeneration.</title>
        <authorList>
            <person name="Zhang X."/>
            <person name="Sun L."/>
            <person name="Yuan J."/>
            <person name="Sun Y."/>
            <person name="Gao Y."/>
            <person name="Zhang L."/>
            <person name="Li S."/>
            <person name="Dai H."/>
            <person name="Hamel J.F."/>
            <person name="Liu C."/>
            <person name="Yu Y."/>
            <person name="Liu S."/>
            <person name="Lin W."/>
            <person name="Guo K."/>
            <person name="Jin S."/>
            <person name="Xu P."/>
            <person name="Storey K.B."/>
            <person name="Huan P."/>
            <person name="Zhang T."/>
            <person name="Zhou Y."/>
            <person name="Zhang J."/>
            <person name="Lin C."/>
            <person name="Li X."/>
            <person name="Xing L."/>
            <person name="Huo D."/>
            <person name="Sun M."/>
            <person name="Wang L."/>
            <person name="Mercier A."/>
            <person name="Li F."/>
            <person name="Yang H."/>
            <person name="Xiang J."/>
        </authorList>
    </citation>
    <scope>NUCLEOTIDE SEQUENCE [LARGE SCALE GENOMIC DNA]</scope>
    <source>
        <strain evidence="3">Shaxun</strain>
        <tissue evidence="3">Muscle</tissue>
    </source>
</reference>
<evidence type="ECO:0000256" key="1">
    <source>
        <dbReference type="SAM" id="MobiDB-lite"/>
    </source>
</evidence>
<comment type="caution">
    <text evidence="3">The sequence shown here is derived from an EMBL/GenBank/DDBJ whole genome shotgun (WGS) entry which is preliminary data.</text>
</comment>
<dbReference type="PANTHER" id="PTHR35440">
    <property type="entry name" value="TESTIS-EXPRESSED PROTEIN 36"/>
    <property type="match status" value="1"/>
</dbReference>
<accession>A0A2G8JGH7</accession>
<dbReference type="AlphaFoldDB" id="A0A2G8JGH7"/>
<evidence type="ECO:0000313" key="3">
    <source>
        <dbReference type="EMBL" id="PIK34818.1"/>
    </source>
</evidence>
<dbReference type="Pfam" id="PF15115">
    <property type="entry name" value="HDNR"/>
    <property type="match status" value="1"/>
</dbReference>
<evidence type="ECO:0000259" key="2">
    <source>
        <dbReference type="Pfam" id="PF15115"/>
    </source>
</evidence>
<feature type="domain" description="Domain of unknown function with conserved HDNR motif" evidence="2">
    <location>
        <begin position="16"/>
        <end position="156"/>
    </location>
</feature>
<proteinExistence type="predicted"/>
<feature type="region of interest" description="Disordered" evidence="1">
    <location>
        <begin position="102"/>
        <end position="199"/>
    </location>
</feature>
<protein>
    <submittedName>
        <fullName evidence="3">Putative testis-expressed sequence 36 protein-like isoform X1</fullName>
    </submittedName>
</protein>
<dbReference type="EMBL" id="MRZV01002070">
    <property type="protein sequence ID" value="PIK34818.1"/>
    <property type="molecule type" value="Genomic_DNA"/>
</dbReference>
<feature type="compositionally biased region" description="Basic and acidic residues" evidence="1">
    <location>
        <begin position="133"/>
        <end position="150"/>
    </location>
</feature>
<sequence>MSLKVREPRVPGSKTTDGIWFQTRGWKDVPLERETSTTTGAMLSKDTKTANQPKPPPPEFIKLSQDSYSDANTFSMHDNRNSFQDHGVYFGHGLGKKLYQGRERQHSSNDTITWNSPERHYSTSTASTYTGEPCKEPPKMRRYPREHQEGAEGQQALHDHNRMVPTTRRALQDRHPGPGVQPRTSFKSKSLEILSKPAF</sequence>
<feature type="region of interest" description="Disordered" evidence="1">
    <location>
        <begin position="30"/>
        <end position="59"/>
    </location>
</feature>
<dbReference type="PANTHER" id="PTHR35440:SF1">
    <property type="entry name" value="TESTIS-EXPRESSED PROTEIN 36"/>
    <property type="match status" value="1"/>
</dbReference>
<dbReference type="OrthoDB" id="10003408at2759"/>
<gene>
    <name evidence="3" type="ORF">BSL78_28349</name>
</gene>
<keyword evidence="4" id="KW-1185">Reference proteome</keyword>
<dbReference type="InterPro" id="IPR029369">
    <property type="entry name" value="HDNR"/>
</dbReference>
<evidence type="ECO:0000313" key="4">
    <source>
        <dbReference type="Proteomes" id="UP000230750"/>
    </source>
</evidence>
<name>A0A2G8JGH7_STIJA</name>
<organism evidence="3 4">
    <name type="scientific">Stichopus japonicus</name>
    <name type="common">Sea cucumber</name>
    <dbReference type="NCBI Taxonomy" id="307972"/>
    <lineage>
        <taxon>Eukaryota</taxon>
        <taxon>Metazoa</taxon>
        <taxon>Echinodermata</taxon>
        <taxon>Eleutherozoa</taxon>
        <taxon>Echinozoa</taxon>
        <taxon>Holothuroidea</taxon>
        <taxon>Aspidochirotacea</taxon>
        <taxon>Aspidochirotida</taxon>
        <taxon>Stichopodidae</taxon>
        <taxon>Apostichopus</taxon>
    </lineage>
</organism>
<dbReference type="Proteomes" id="UP000230750">
    <property type="component" value="Unassembled WGS sequence"/>
</dbReference>
<feature type="compositionally biased region" description="Polar residues" evidence="1">
    <location>
        <begin position="108"/>
        <end position="130"/>
    </location>
</feature>